<accession>A0A7S1TIH2</accession>
<proteinExistence type="predicted"/>
<protein>
    <submittedName>
        <fullName evidence="1">Uncharacterized protein</fullName>
    </submittedName>
</protein>
<name>A0A7S1TIH2_9RHOD</name>
<dbReference type="EMBL" id="HBGH01016544">
    <property type="protein sequence ID" value="CAD9237052.1"/>
    <property type="molecule type" value="Transcribed_RNA"/>
</dbReference>
<organism evidence="1">
    <name type="scientific">Compsopogon caeruleus</name>
    <dbReference type="NCBI Taxonomy" id="31354"/>
    <lineage>
        <taxon>Eukaryota</taxon>
        <taxon>Rhodophyta</taxon>
        <taxon>Compsopogonophyceae</taxon>
        <taxon>Compsopogonales</taxon>
        <taxon>Compsopogonaceae</taxon>
        <taxon>Compsopogon</taxon>
    </lineage>
</organism>
<evidence type="ECO:0000313" key="1">
    <source>
        <dbReference type="EMBL" id="CAD9237052.1"/>
    </source>
</evidence>
<reference evidence="1" key="1">
    <citation type="submission" date="2021-01" db="EMBL/GenBank/DDBJ databases">
        <authorList>
            <person name="Corre E."/>
            <person name="Pelletier E."/>
            <person name="Niang G."/>
            <person name="Scheremetjew M."/>
            <person name="Finn R."/>
            <person name="Kale V."/>
            <person name="Holt S."/>
            <person name="Cochrane G."/>
            <person name="Meng A."/>
            <person name="Brown T."/>
            <person name="Cohen L."/>
        </authorList>
    </citation>
    <scope>NUCLEOTIDE SEQUENCE</scope>
    <source>
        <strain evidence="1">SAG 36.94</strain>
    </source>
</reference>
<gene>
    <name evidence="1" type="ORF">CCAE0312_LOCUS9149</name>
</gene>
<dbReference type="AlphaFoldDB" id="A0A7S1TIH2"/>
<sequence>MCVCVCGEEAGSTGGVELVLTEWSPWYDESSGRCHERIREEWKETMRGILGLRLAAERVLVSLSQESVVVLRVRGGNFVTSVYSVEDHTLVAETELIPENIDGYPLDYEVEERFNELNDHLGIPGDRPVQIMLERSEVIDQLRQRINEL</sequence>